<dbReference type="GO" id="GO:0005509">
    <property type="term" value="F:calcium ion binding"/>
    <property type="evidence" value="ECO:0007669"/>
    <property type="project" value="InterPro"/>
</dbReference>
<reference evidence="8 9" key="2">
    <citation type="submission" date="2020-03" db="EMBL/GenBank/DDBJ databases">
        <title>Kangsaoukella pontilimi gen. nov., sp. nov., a new member of the family Rhodobacteraceae isolated from a tidal mudflat.</title>
        <authorList>
            <person name="Kim I.S."/>
        </authorList>
    </citation>
    <scope>NUCLEOTIDE SEQUENCE [LARGE SCALE GENOMIC DNA]</scope>
    <source>
        <strain evidence="8 9">GH1-50</strain>
    </source>
</reference>
<evidence type="ECO:0000256" key="3">
    <source>
        <dbReference type="ARBA" id="ARBA00022525"/>
    </source>
</evidence>
<evidence type="ECO:0000256" key="2">
    <source>
        <dbReference type="ARBA" id="ARBA00004613"/>
    </source>
</evidence>
<dbReference type="GO" id="GO:0005576">
    <property type="term" value="C:extracellular region"/>
    <property type="evidence" value="ECO:0007669"/>
    <property type="project" value="UniProtKB-SubCell"/>
</dbReference>
<dbReference type="AlphaFoldDB" id="A0A7C9MB21"/>
<organism evidence="8 9">
    <name type="scientific">Kangsaoukella pontilimi</name>
    <dbReference type="NCBI Taxonomy" id="2691042"/>
    <lineage>
        <taxon>Bacteria</taxon>
        <taxon>Pseudomonadati</taxon>
        <taxon>Pseudomonadota</taxon>
        <taxon>Alphaproteobacteria</taxon>
        <taxon>Rhodobacterales</taxon>
        <taxon>Paracoccaceae</taxon>
        <taxon>Kangsaoukella</taxon>
    </lineage>
</organism>
<proteinExistence type="predicted"/>
<protein>
    <recommendedName>
        <fullName evidence="10">Hemolysin type calcium-binding protein</fullName>
    </recommendedName>
</protein>
<evidence type="ECO:0000256" key="4">
    <source>
        <dbReference type="ARBA" id="ARBA00022656"/>
    </source>
</evidence>
<name>A0A7C9MB21_9RHOB</name>
<dbReference type="InterPro" id="IPR050557">
    <property type="entry name" value="RTX_toxin/Mannuronan_C5-epim"/>
</dbReference>
<dbReference type="EMBL" id="WUPT01000001">
    <property type="protein sequence ID" value="MXQ06551.1"/>
    <property type="molecule type" value="Genomic_DNA"/>
</dbReference>
<keyword evidence="7" id="KW-0472">Membrane</keyword>
<dbReference type="InterPro" id="IPR011049">
    <property type="entry name" value="Serralysin-like_metalloprot_C"/>
</dbReference>
<evidence type="ECO:0000256" key="1">
    <source>
        <dbReference type="ARBA" id="ARBA00004370"/>
    </source>
</evidence>
<dbReference type="GO" id="GO:0090729">
    <property type="term" value="F:toxin activity"/>
    <property type="evidence" value="ECO:0007669"/>
    <property type="project" value="UniProtKB-KW"/>
</dbReference>
<accession>A0A7C9MB21</accession>
<sequence>MPRIEGTKRSDVLSGTPDADEIIGLAGNDTAHGNGGGDVFDMGRGDDVAFGSDAFDVFIMGRGDDVAFGNGGGDLFDMGAGDDTAYGGDGADYFDLGSGDDIAHGGEFDWFDPGPGDDTLYGGMGSVAYGSPGSDTYIGVENLFFFGFGSDTGLGEPPEFGPNGVTVDLEGGWAIDTWGDTDTIIGTKDVYGSAYDDVIYGDAQNNYFNGNTGADAFYGREGSDAVTYNTDIYSGTGPMSMYIDLDAGYAMTIDGDCEILDSIENIRASHYDDVVIGSDEDNTIMGLDGADTLDGGDGIDTVRYDRDAAYWSPTSGQGSLGVVVYLEAFEEGEGWPDHPFAWDGYGNTDTLANFENVTGTRTDDFIYGDGGGNVLTGLGGNDRLRGRDGDDTLYGGGGNDKIDGQEGDDHLWGGSGRDVFQFRRAINGDDVIHDYDTSEGDVIFFGIEASPVKTESDYVVTQVGADALITFEAGSILVLDVDAATLSIEIA</sequence>
<dbReference type="PANTHER" id="PTHR38340:SF1">
    <property type="entry name" value="S-LAYER PROTEIN"/>
    <property type="match status" value="1"/>
</dbReference>
<reference evidence="8 9" key="1">
    <citation type="submission" date="2019-12" db="EMBL/GenBank/DDBJ databases">
        <authorList>
            <person name="Lee S.D."/>
        </authorList>
    </citation>
    <scope>NUCLEOTIDE SEQUENCE [LARGE SCALE GENOMIC DNA]</scope>
    <source>
        <strain evidence="8 9">GH1-50</strain>
    </source>
</reference>
<evidence type="ECO:0008006" key="10">
    <source>
        <dbReference type="Google" id="ProtNLM"/>
    </source>
</evidence>
<dbReference type="Proteomes" id="UP000480350">
    <property type="component" value="Unassembled WGS sequence"/>
</dbReference>
<keyword evidence="9" id="KW-1185">Reference proteome</keyword>
<dbReference type="PRINTS" id="PR01488">
    <property type="entry name" value="RTXTOXINA"/>
</dbReference>
<keyword evidence="3" id="KW-0964">Secreted</keyword>
<dbReference type="InterPro" id="IPR018511">
    <property type="entry name" value="Hemolysin-typ_Ca-bd_CS"/>
</dbReference>
<dbReference type="SUPFAM" id="SSF51120">
    <property type="entry name" value="beta-Roll"/>
    <property type="match status" value="3"/>
</dbReference>
<dbReference type="GO" id="GO:0016020">
    <property type="term" value="C:membrane"/>
    <property type="evidence" value="ECO:0007669"/>
    <property type="project" value="UniProtKB-SubCell"/>
</dbReference>
<dbReference type="PANTHER" id="PTHR38340">
    <property type="entry name" value="S-LAYER PROTEIN"/>
    <property type="match status" value="1"/>
</dbReference>
<dbReference type="InterPro" id="IPR001343">
    <property type="entry name" value="Hemolysn_Ca-bd"/>
</dbReference>
<comment type="subcellular location">
    <subcellularLocation>
        <location evidence="1">Membrane</location>
    </subcellularLocation>
    <subcellularLocation>
        <location evidence="2">Secreted</location>
    </subcellularLocation>
</comment>
<dbReference type="RefSeq" id="WP_160762483.1">
    <property type="nucleotide sequence ID" value="NZ_WUPT01000001.1"/>
</dbReference>
<evidence type="ECO:0000256" key="7">
    <source>
        <dbReference type="ARBA" id="ARBA00023136"/>
    </source>
</evidence>
<keyword evidence="4" id="KW-0800">Toxin</keyword>
<evidence type="ECO:0000256" key="6">
    <source>
        <dbReference type="ARBA" id="ARBA00023026"/>
    </source>
</evidence>
<evidence type="ECO:0000313" key="9">
    <source>
        <dbReference type="Proteomes" id="UP000480350"/>
    </source>
</evidence>
<keyword evidence="6" id="KW-0843">Virulence</keyword>
<dbReference type="Pfam" id="PF00353">
    <property type="entry name" value="HemolysinCabind"/>
    <property type="match status" value="6"/>
</dbReference>
<keyword evidence="5" id="KW-0677">Repeat</keyword>
<dbReference type="PROSITE" id="PS00330">
    <property type="entry name" value="HEMOLYSIN_CALCIUM"/>
    <property type="match status" value="2"/>
</dbReference>
<dbReference type="InterPro" id="IPR003995">
    <property type="entry name" value="RTX_toxin_determinant-A"/>
</dbReference>
<evidence type="ECO:0000256" key="5">
    <source>
        <dbReference type="ARBA" id="ARBA00022737"/>
    </source>
</evidence>
<comment type="caution">
    <text evidence="8">The sequence shown here is derived from an EMBL/GenBank/DDBJ whole genome shotgun (WGS) entry which is preliminary data.</text>
</comment>
<gene>
    <name evidence="8" type="ORF">GQ651_01690</name>
</gene>
<evidence type="ECO:0000313" key="8">
    <source>
        <dbReference type="EMBL" id="MXQ06551.1"/>
    </source>
</evidence>
<dbReference type="Gene3D" id="2.150.10.10">
    <property type="entry name" value="Serralysin-like metalloprotease, C-terminal"/>
    <property type="match status" value="3"/>
</dbReference>